<dbReference type="SMART" id="SM01209">
    <property type="entry name" value="GARS_A"/>
    <property type="match status" value="1"/>
</dbReference>
<dbReference type="InterPro" id="IPR013815">
    <property type="entry name" value="ATP_grasp_subdomain_1"/>
</dbReference>
<dbReference type="Gene3D" id="3.30.1490.20">
    <property type="entry name" value="ATP-grasp fold, A domain"/>
    <property type="match status" value="1"/>
</dbReference>
<dbReference type="InterPro" id="IPR020562">
    <property type="entry name" value="PRibGlycinamide_synth_N"/>
</dbReference>
<comment type="pathway">
    <text evidence="3 14">Purine metabolism; IMP biosynthesis via de novo pathway; N(1)-(5-phospho-D-ribosyl)glycinamide from 5-phospho-alpha-D-ribose 1-diphosphate: step 2/2.</text>
</comment>
<dbReference type="Gene3D" id="3.40.50.20">
    <property type="match status" value="1"/>
</dbReference>
<dbReference type="GO" id="GO:0009113">
    <property type="term" value="P:purine nucleobase biosynthetic process"/>
    <property type="evidence" value="ECO:0007669"/>
    <property type="project" value="InterPro"/>
</dbReference>
<dbReference type="FunFam" id="3.30.470.20:FF:000018">
    <property type="entry name" value="Trifunctional purine biosynthetic protein adenosine-3"/>
    <property type="match status" value="1"/>
</dbReference>
<dbReference type="Pfam" id="PF02844">
    <property type="entry name" value="GARS_N"/>
    <property type="match status" value="1"/>
</dbReference>
<dbReference type="GO" id="GO:0006189">
    <property type="term" value="P:'de novo' IMP biosynthetic process"/>
    <property type="evidence" value="ECO:0007669"/>
    <property type="project" value="UniProtKB-UniRule"/>
</dbReference>
<keyword evidence="7 15" id="KW-0547">Nucleotide-binding</keyword>
<dbReference type="InterPro" id="IPR011054">
    <property type="entry name" value="Rudment_hybrid_motif"/>
</dbReference>
<sequence>MKVAVIGGGGREHALVWKLKQSPSVETVYAIPGSAAMAEFARCVPLPLGDLEGITDYAAEQAVDLLVIGPEVPLTEGITDVAEKKDLAVFGPNKAAARLEGSKSFAKKLMKKYGVPTAAYEIFTDGAAAKDYIRKKGAPIVVKADGLAAGKGVVVAQTAEEALAAVDAMMKDKIFGESGGRIVVEECMRGEEVSLLAFVDGKTIVPMIAAQDHKRIFDDDRGPNTGGMGAYAPVPAVSDEIRANVYETILKPTIEGLAAEGITYRGCLYAGLMLTAEGPKVVEFNCRFGDPETQVILPLLDGDLAQILYACATGQLDPSMIKWHAGAACCVVMASEGYPESSRKGDRISGLDAAESRERTVVFHSGTALKDGHYITDGGRVLGVTALADDLKEAVHKAYAAVKEISFEGRQFRRDIGKKGLTRLQ</sequence>
<dbReference type="FunFam" id="3.90.600.10:FF:000001">
    <property type="entry name" value="Trifunctional purine biosynthetic protein adenosine-3"/>
    <property type="match status" value="1"/>
</dbReference>
<dbReference type="Pfam" id="PF01071">
    <property type="entry name" value="GARS_A"/>
    <property type="match status" value="1"/>
</dbReference>
<accession>G9YFS1</accession>
<dbReference type="Pfam" id="PF02843">
    <property type="entry name" value="GARS_C"/>
    <property type="match status" value="1"/>
</dbReference>
<evidence type="ECO:0000256" key="15">
    <source>
        <dbReference type="PROSITE-ProRule" id="PRU00409"/>
    </source>
</evidence>
<keyword evidence="9 15" id="KW-0067">ATP-binding</keyword>
<evidence type="ECO:0000256" key="10">
    <source>
        <dbReference type="ARBA" id="ARBA00023211"/>
    </source>
</evidence>
<evidence type="ECO:0000256" key="12">
    <source>
        <dbReference type="ARBA" id="ARBA00042242"/>
    </source>
</evidence>
<gene>
    <name evidence="14" type="primary">purD</name>
    <name evidence="17" type="ORF">HMPREF0080_00483</name>
</gene>
<evidence type="ECO:0000256" key="8">
    <source>
        <dbReference type="ARBA" id="ARBA00022755"/>
    </source>
</evidence>
<proteinExistence type="inferred from homology"/>
<evidence type="ECO:0000256" key="11">
    <source>
        <dbReference type="ARBA" id="ARBA00038345"/>
    </source>
</evidence>
<dbReference type="AlphaFoldDB" id="G9YFS1"/>
<reference evidence="17 18" key="1">
    <citation type="submission" date="2011-08" db="EMBL/GenBank/DDBJ databases">
        <authorList>
            <person name="Weinstock G."/>
            <person name="Sodergren E."/>
            <person name="Clifton S."/>
            <person name="Fulton L."/>
            <person name="Fulton B."/>
            <person name="Courtney L."/>
            <person name="Fronick C."/>
            <person name="Harrison M."/>
            <person name="Strong C."/>
            <person name="Farmer C."/>
            <person name="Delahaunty K."/>
            <person name="Markovic C."/>
            <person name="Hall O."/>
            <person name="Minx P."/>
            <person name="Tomlinson C."/>
            <person name="Mitreva M."/>
            <person name="Hou S."/>
            <person name="Chen J."/>
            <person name="Wollam A."/>
            <person name="Pepin K.H."/>
            <person name="Johnson M."/>
            <person name="Bhonagiri V."/>
            <person name="Zhang X."/>
            <person name="Suruliraj S."/>
            <person name="Warren W."/>
            <person name="Chinwalla A."/>
            <person name="Mardis E.R."/>
            <person name="Wilson R.K."/>
        </authorList>
    </citation>
    <scope>NUCLEOTIDE SEQUENCE [LARGE SCALE GENOMIC DNA]</scope>
    <source>
        <strain evidence="17 18">F0357</strain>
    </source>
</reference>
<dbReference type="InterPro" id="IPR020561">
    <property type="entry name" value="PRibGlycinamid_synth_ATP-grasp"/>
</dbReference>
<keyword evidence="6" id="KW-0479">Metal-binding</keyword>
<dbReference type="InterPro" id="IPR020559">
    <property type="entry name" value="PRibGlycinamide_synth_CS"/>
</dbReference>
<dbReference type="RefSeq" id="WP_006789467.1">
    <property type="nucleotide sequence ID" value="NZ_JH417570.1"/>
</dbReference>
<dbReference type="PANTHER" id="PTHR43472">
    <property type="entry name" value="PHOSPHORIBOSYLAMINE--GLYCINE LIGASE"/>
    <property type="match status" value="1"/>
</dbReference>
<evidence type="ECO:0000256" key="1">
    <source>
        <dbReference type="ARBA" id="ARBA00001936"/>
    </source>
</evidence>
<dbReference type="PROSITE" id="PS50975">
    <property type="entry name" value="ATP_GRASP"/>
    <property type="match status" value="1"/>
</dbReference>
<feature type="domain" description="ATP-grasp" evidence="16">
    <location>
        <begin position="107"/>
        <end position="313"/>
    </location>
</feature>
<dbReference type="GO" id="GO:0004637">
    <property type="term" value="F:phosphoribosylamine-glycine ligase activity"/>
    <property type="evidence" value="ECO:0007669"/>
    <property type="project" value="UniProtKB-UniRule"/>
</dbReference>
<evidence type="ECO:0000313" key="18">
    <source>
        <dbReference type="Proteomes" id="UP000005481"/>
    </source>
</evidence>
<comment type="similarity">
    <text evidence="11 14">Belongs to the GARS family.</text>
</comment>
<dbReference type="InterPro" id="IPR000115">
    <property type="entry name" value="PRibGlycinamide_synth"/>
</dbReference>
<dbReference type="PROSITE" id="PS00184">
    <property type="entry name" value="GARS"/>
    <property type="match status" value="1"/>
</dbReference>
<keyword evidence="8 14" id="KW-0658">Purine biosynthesis</keyword>
<dbReference type="PANTHER" id="PTHR43472:SF1">
    <property type="entry name" value="PHOSPHORIBOSYLAMINE--GLYCINE LIGASE, CHLOROPLASTIC"/>
    <property type="match status" value="1"/>
</dbReference>
<organism evidence="17 18">
    <name type="scientific">Anaeroglobus geminatus F0357</name>
    <dbReference type="NCBI Taxonomy" id="861450"/>
    <lineage>
        <taxon>Bacteria</taxon>
        <taxon>Bacillati</taxon>
        <taxon>Bacillota</taxon>
        <taxon>Negativicutes</taxon>
        <taxon>Veillonellales</taxon>
        <taxon>Veillonellaceae</taxon>
        <taxon>Anaeroglobus</taxon>
    </lineage>
</organism>
<evidence type="ECO:0000256" key="9">
    <source>
        <dbReference type="ARBA" id="ARBA00022840"/>
    </source>
</evidence>
<protein>
    <recommendedName>
        <fullName evidence="4 14">Phosphoribosylamine--glycine ligase</fullName>
        <ecNumber evidence="4 14">6.3.4.13</ecNumber>
    </recommendedName>
    <alternativeName>
        <fullName evidence="14">GARS</fullName>
    </alternativeName>
    <alternativeName>
        <fullName evidence="12 14">Glycinamide ribonucleotide synthetase</fullName>
    </alternativeName>
    <alternativeName>
        <fullName evidence="13 14">Phosphoribosylglycinamide synthetase</fullName>
    </alternativeName>
</protein>
<comment type="catalytic activity">
    <reaction evidence="14">
        <text>5-phospho-beta-D-ribosylamine + glycine + ATP = N(1)-(5-phospho-beta-D-ribosyl)glycinamide + ADP + phosphate + H(+)</text>
        <dbReference type="Rhea" id="RHEA:17453"/>
        <dbReference type="ChEBI" id="CHEBI:15378"/>
        <dbReference type="ChEBI" id="CHEBI:30616"/>
        <dbReference type="ChEBI" id="CHEBI:43474"/>
        <dbReference type="ChEBI" id="CHEBI:57305"/>
        <dbReference type="ChEBI" id="CHEBI:58681"/>
        <dbReference type="ChEBI" id="CHEBI:143788"/>
        <dbReference type="ChEBI" id="CHEBI:456216"/>
        <dbReference type="EC" id="6.3.4.13"/>
    </reaction>
</comment>
<dbReference type="STRING" id="861450.HMPREF0080_00483"/>
<dbReference type="Gene3D" id="3.90.600.10">
    <property type="entry name" value="Phosphoribosylglycinamide synthetase, C-terminal domain"/>
    <property type="match status" value="1"/>
</dbReference>
<dbReference type="HOGENOM" id="CLU_027420_3_1_9"/>
<dbReference type="FunFam" id="3.30.1490.20:FF:000006">
    <property type="entry name" value="phosphoribosylamine--glycine ligase, chloroplastic-like"/>
    <property type="match status" value="1"/>
</dbReference>
<keyword evidence="18" id="KW-1185">Reference proteome</keyword>
<evidence type="ECO:0000256" key="13">
    <source>
        <dbReference type="ARBA" id="ARBA00042864"/>
    </source>
</evidence>
<evidence type="ECO:0000259" key="16">
    <source>
        <dbReference type="PROSITE" id="PS50975"/>
    </source>
</evidence>
<dbReference type="eggNOG" id="COG0151">
    <property type="taxonomic scope" value="Bacteria"/>
</dbReference>
<dbReference type="InterPro" id="IPR011761">
    <property type="entry name" value="ATP-grasp"/>
</dbReference>
<name>G9YFS1_9FIRM</name>
<dbReference type="OrthoDB" id="9807240at2"/>
<evidence type="ECO:0000256" key="5">
    <source>
        <dbReference type="ARBA" id="ARBA00022598"/>
    </source>
</evidence>
<dbReference type="Gene3D" id="3.30.470.20">
    <property type="entry name" value="ATP-grasp fold, B domain"/>
    <property type="match status" value="1"/>
</dbReference>
<keyword evidence="10" id="KW-0464">Manganese</keyword>
<evidence type="ECO:0000256" key="2">
    <source>
        <dbReference type="ARBA" id="ARBA00001946"/>
    </source>
</evidence>
<dbReference type="UniPathway" id="UPA00074">
    <property type="reaction ID" value="UER00125"/>
</dbReference>
<dbReference type="InterPro" id="IPR020560">
    <property type="entry name" value="PRibGlycinamide_synth_C-dom"/>
</dbReference>
<evidence type="ECO:0000313" key="17">
    <source>
        <dbReference type="EMBL" id="EHM42889.1"/>
    </source>
</evidence>
<dbReference type="GO" id="GO:0005524">
    <property type="term" value="F:ATP binding"/>
    <property type="evidence" value="ECO:0007669"/>
    <property type="project" value="UniProtKB-UniRule"/>
</dbReference>
<comment type="cofactor">
    <cofactor evidence="2">
        <name>Mg(2+)</name>
        <dbReference type="ChEBI" id="CHEBI:18420"/>
    </cofactor>
</comment>
<comment type="caution">
    <text evidence="17">The sequence shown here is derived from an EMBL/GenBank/DDBJ whole genome shotgun (WGS) entry which is preliminary data.</text>
</comment>
<dbReference type="SUPFAM" id="SSF56059">
    <property type="entry name" value="Glutathione synthetase ATP-binding domain-like"/>
    <property type="match status" value="1"/>
</dbReference>
<dbReference type="EC" id="6.3.4.13" evidence="4 14"/>
<dbReference type="InterPro" id="IPR016185">
    <property type="entry name" value="PreATP-grasp_dom_sf"/>
</dbReference>
<evidence type="ECO:0000256" key="14">
    <source>
        <dbReference type="HAMAP-Rule" id="MF_00138"/>
    </source>
</evidence>
<evidence type="ECO:0000256" key="6">
    <source>
        <dbReference type="ARBA" id="ARBA00022723"/>
    </source>
</evidence>
<evidence type="ECO:0000256" key="3">
    <source>
        <dbReference type="ARBA" id="ARBA00005174"/>
    </source>
</evidence>
<comment type="cofactor">
    <cofactor evidence="1">
        <name>Mn(2+)</name>
        <dbReference type="ChEBI" id="CHEBI:29035"/>
    </cofactor>
</comment>
<dbReference type="SMART" id="SM01210">
    <property type="entry name" value="GARS_C"/>
    <property type="match status" value="1"/>
</dbReference>
<dbReference type="Proteomes" id="UP000005481">
    <property type="component" value="Unassembled WGS sequence"/>
</dbReference>
<dbReference type="NCBIfam" id="TIGR00877">
    <property type="entry name" value="purD"/>
    <property type="match status" value="1"/>
</dbReference>
<dbReference type="EMBL" id="AGCJ01000014">
    <property type="protein sequence ID" value="EHM42889.1"/>
    <property type="molecule type" value="Genomic_DNA"/>
</dbReference>
<dbReference type="InterPro" id="IPR037123">
    <property type="entry name" value="PRibGlycinamide_synth_C_sf"/>
</dbReference>
<evidence type="ECO:0000256" key="7">
    <source>
        <dbReference type="ARBA" id="ARBA00022741"/>
    </source>
</evidence>
<dbReference type="SUPFAM" id="SSF52440">
    <property type="entry name" value="PreATP-grasp domain"/>
    <property type="match status" value="1"/>
</dbReference>
<keyword evidence="5 14" id="KW-0436">Ligase</keyword>
<dbReference type="HAMAP" id="MF_00138">
    <property type="entry name" value="GARS"/>
    <property type="match status" value="1"/>
</dbReference>
<dbReference type="PATRIC" id="fig|861450.3.peg.463"/>
<evidence type="ECO:0000256" key="4">
    <source>
        <dbReference type="ARBA" id="ARBA00013255"/>
    </source>
</evidence>
<dbReference type="SUPFAM" id="SSF51246">
    <property type="entry name" value="Rudiment single hybrid motif"/>
    <property type="match status" value="1"/>
</dbReference>
<dbReference type="GO" id="GO:0046872">
    <property type="term" value="F:metal ion binding"/>
    <property type="evidence" value="ECO:0007669"/>
    <property type="project" value="UniProtKB-KW"/>
</dbReference>